<dbReference type="HAMAP" id="MF_00251">
    <property type="entry name" value="Ribosomal_bL36"/>
    <property type="match status" value="1"/>
</dbReference>
<keyword evidence="1" id="KW-0689">Ribosomal protein</keyword>
<protein>
    <recommendedName>
        <fullName evidence="1">Ribosomal protein</fullName>
    </recommendedName>
</protein>
<evidence type="ECO:0000259" key="3">
    <source>
        <dbReference type="Pfam" id="PF13259"/>
    </source>
</evidence>
<sequence length="507" mass="56692">MSSMMNSQGMALATAMAAVSGTVILLSYCIQKSIPIHQTHHFSPPVLRSCIPSETSKKKKKKRQSQKKRVHFAKDVVDPIGNGEDFRRQHEIAAASPPQKAAGMPANRAALYNRILRDRKIEWRRETRKKNKAGNRIFTFTYNSAERRRSRFEVMKVRASVKKMCEFCRTVRRRGRVYIYCSANPKHKQRQGLSTFASEAPSPSLFSRSEVKQETLPSHSSRTGLASLIPQKHEPTMFLASLSFSLNRCPSLRFWLNINMVMLNSSFAAWISRLFACMGGCFGCCTKPTPIIAVDEPSKGLRIQGRVVKKRSISDGFWSTSTCDLDNSTIQSQPSISSISTSNLTLTHSNVGGSVSNPSEFVNHGLLLWNQNRLQWIGGSSSSNTTDQTQQKRKAKISWRATYDSLLSTRQSFPHPIPLSEMVKFLVEFGDFDGIFCGYSSMFLYGFGAARLAMVGRLCPQVQHLDLVGLNGLTDAVLLLLLVVHQQQSSIEVVEMRHPCMNKGPSS</sequence>
<feature type="region of interest" description="Disordered" evidence="2">
    <location>
        <begin position="45"/>
        <end position="70"/>
    </location>
</feature>
<evidence type="ECO:0000256" key="2">
    <source>
        <dbReference type="SAM" id="MobiDB-lite"/>
    </source>
</evidence>
<dbReference type="NCBIfam" id="TIGR01022">
    <property type="entry name" value="rpmJ_bact"/>
    <property type="match status" value="1"/>
</dbReference>
<proteinExistence type="inferred from homology"/>
<keyword evidence="1" id="KW-0687">Ribonucleoprotein</keyword>
<dbReference type="Pfam" id="PF00444">
    <property type="entry name" value="Ribosomal_L36"/>
    <property type="match status" value="1"/>
</dbReference>
<dbReference type="PROSITE" id="PS00828">
    <property type="entry name" value="RIBOSOMAL_L36"/>
    <property type="match status" value="1"/>
</dbReference>
<evidence type="ECO:0000313" key="5">
    <source>
        <dbReference type="Proteomes" id="UP000685013"/>
    </source>
</evidence>
<dbReference type="GO" id="GO:0006412">
    <property type="term" value="P:translation"/>
    <property type="evidence" value="ECO:0007669"/>
    <property type="project" value="InterPro"/>
</dbReference>
<dbReference type="Proteomes" id="UP000685013">
    <property type="component" value="Chromosome 11"/>
</dbReference>
<dbReference type="AlphaFoldDB" id="A0AAV6MVY3"/>
<accession>A0AAV6MVY3</accession>
<dbReference type="InterPro" id="IPR025124">
    <property type="entry name" value="Gag1-like_clamp"/>
</dbReference>
<gene>
    <name evidence="4" type="ORF">SDJN03_16463</name>
</gene>
<dbReference type="PANTHER" id="PTHR33373">
    <property type="entry name" value="OS07G0479600 PROTEIN"/>
    <property type="match status" value="1"/>
</dbReference>
<keyword evidence="5" id="KW-1185">Reference proteome</keyword>
<name>A0AAV6MVY3_9ROSI</name>
<feature type="compositionally biased region" description="Basic residues" evidence="2">
    <location>
        <begin position="57"/>
        <end position="70"/>
    </location>
</feature>
<reference evidence="4 5" key="1">
    <citation type="journal article" date="2021" name="Hortic Res">
        <title>The domestication of Cucurbita argyrosperma as revealed by the genome of its wild relative.</title>
        <authorList>
            <person name="Barrera-Redondo J."/>
            <person name="Sanchez-de la Vega G."/>
            <person name="Aguirre-Liguori J.A."/>
            <person name="Castellanos-Morales G."/>
            <person name="Gutierrez-Guerrero Y.T."/>
            <person name="Aguirre-Dugua X."/>
            <person name="Aguirre-Planter E."/>
            <person name="Tenaillon M.I."/>
            <person name="Lira-Saade R."/>
            <person name="Eguiarte L.E."/>
        </authorList>
    </citation>
    <scope>NUCLEOTIDE SEQUENCE [LARGE SCALE GENOMIC DNA]</scope>
    <source>
        <strain evidence="4">JBR-2021</strain>
    </source>
</reference>
<dbReference type="GO" id="GO:0003735">
    <property type="term" value="F:structural constituent of ribosome"/>
    <property type="evidence" value="ECO:0007669"/>
    <property type="project" value="InterPro"/>
</dbReference>
<dbReference type="GO" id="GO:1990904">
    <property type="term" value="C:ribonucleoprotein complex"/>
    <property type="evidence" value="ECO:0007669"/>
    <property type="project" value="UniProtKB-KW"/>
</dbReference>
<comment type="similarity">
    <text evidence="1">Belongs to the bacterial ribosomal protein bL36 family.</text>
</comment>
<feature type="domain" description="Gag1-like clamp" evidence="3">
    <location>
        <begin position="322"/>
        <end position="428"/>
    </location>
</feature>
<dbReference type="GO" id="GO:0005840">
    <property type="term" value="C:ribosome"/>
    <property type="evidence" value="ECO:0007669"/>
    <property type="project" value="UniProtKB-KW"/>
</dbReference>
<organism evidence="4 5">
    <name type="scientific">Cucurbita argyrosperma subsp. sororia</name>
    <dbReference type="NCBI Taxonomy" id="37648"/>
    <lineage>
        <taxon>Eukaryota</taxon>
        <taxon>Viridiplantae</taxon>
        <taxon>Streptophyta</taxon>
        <taxon>Embryophyta</taxon>
        <taxon>Tracheophyta</taxon>
        <taxon>Spermatophyta</taxon>
        <taxon>Magnoliopsida</taxon>
        <taxon>eudicotyledons</taxon>
        <taxon>Gunneridae</taxon>
        <taxon>Pentapetalae</taxon>
        <taxon>rosids</taxon>
        <taxon>fabids</taxon>
        <taxon>Cucurbitales</taxon>
        <taxon>Cucurbitaceae</taxon>
        <taxon>Cucurbiteae</taxon>
        <taxon>Cucurbita</taxon>
    </lineage>
</organism>
<dbReference type="Pfam" id="PF13259">
    <property type="entry name" value="clamp_Gag1-like"/>
    <property type="match status" value="1"/>
</dbReference>
<comment type="caution">
    <text evidence="4">The sequence shown here is derived from an EMBL/GenBank/DDBJ whole genome shotgun (WGS) entry which is preliminary data.</text>
</comment>
<feature type="non-terminal residue" evidence="4">
    <location>
        <position position="1"/>
    </location>
</feature>
<dbReference type="PANTHER" id="PTHR33373:SF13">
    <property type="entry name" value="DUF4050 DOMAIN-CONTAINING PROTEIN"/>
    <property type="match status" value="1"/>
</dbReference>
<evidence type="ECO:0000256" key="1">
    <source>
        <dbReference type="RuleBase" id="RU000570"/>
    </source>
</evidence>
<dbReference type="InterPro" id="IPR000473">
    <property type="entry name" value="Ribosomal_bL36"/>
</dbReference>
<dbReference type="EMBL" id="JAGKQH010000011">
    <property type="protein sequence ID" value="KAG6587898.1"/>
    <property type="molecule type" value="Genomic_DNA"/>
</dbReference>
<evidence type="ECO:0000313" key="4">
    <source>
        <dbReference type="EMBL" id="KAG6587898.1"/>
    </source>
</evidence>